<dbReference type="PANTHER" id="PTHR14389">
    <property type="entry name" value="SI:CH1073-475A24.1"/>
    <property type="match status" value="1"/>
</dbReference>
<dbReference type="Pfam" id="PF13365">
    <property type="entry name" value="Trypsin_2"/>
    <property type="match status" value="1"/>
</dbReference>
<reference evidence="3" key="1">
    <citation type="journal article" date="2019" name="Int. J. Syst. Evol. Microbiol.">
        <title>The Global Catalogue of Microorganisms (GCM) 10K type strain sequencing project: providing services to taxonomists for standard genome sequencing and annotation.</title>
        <authorList>
            <consortium name="The Broad Institute Genomics Platform"/>
            <consortium name="The Broad Institute Genome Sequencing Center for Infectious Disease"/>
            <person name="Wu L."/>
            <person name="Ma J."/>
        </authorList>
    </citation>
    <scope>NUCLEOTIDE SEQUENCE [LARGE SCALE GENOMIC DNA]</scope>
    <source>
        <strain evidence="3">JCM 18324</strain>
    </source>
</reference>
<dbReference type="Gene3D" id="2.40.10.10">
    <property type="entry name" value="Trypsin-like serine proteases"/>
    <property type="match status" value="2"/>
</dbReference>
<evidence type="ECO:0000259" key="1">
    <source>
        <dbReference type="Pfam" id="PF19955"/>
    </source>
</evidence>
<sequence>MRREGTAAGAAGAEDDAVHFVDRFPFDWRHPASRELRDLLASVHFREEPVLALAQEAGIRPASIHWGRPMDAVWHELIETARRQDRLRTLLERVTAGPDAALARRVGELLRPRPVVEAAPPAQDPGALTAQAPDAAERQILRTASYLDVSFLRRGVEVASSVARLLVSFADGATYHGTAFLIAEDTLLTSHHVLFDAPGRGGGRAVAAEAWFGYENDAEGRVRAHVPVRCLTDPVAGDAEEDWVAVRTAEPVPKDAAVVELPRAVPVARGDRVYIVQHPHGGVKKLAAHHNVVRYADDSVVRYWTDTDHGSSGSPVFDRHWRPVALHQRWVRVSPQGAPPEYVNQGVRIDRIAAGLERAGWT</sequence>
<protein>
    <recommendedName>
        <fullName evidence="1">Effector-associated domain-containing protein</fullName>
    </recommendedName>
</protein>
<dbReference type="RefSeq" id="WP_345615260.1">
    <property type="nucleotide sequence ID" value="NZ_BAABJV010000014.1"/>
</dbReference>
<dbReference type="Pfam" id="PF19955">
    <property type="entry name" value="EAD1"/>
    <property type="match status" value="1"/>
</dbReference>
<accession>A0ABP9B0F9</accession>
<evidence type="ECO:0000313" key="2">
    <source>
        <dbReference type="EMBL" id="GAA4788842.1"/>
    </source>
</evidence>
<dbReference type="InterPro" id="IPR045430">
    <property type="entry name" value="EAD1"/>
</dbReference>
<dbReference type="SUPFAM" id="SSF50494">
    <property type="entry name" value="Trypsin-like serine proteases"/>
    <property type="match status" value="1"/>
</dbReference>
<keyword evidence="3" id="KW-1185">Reference proteome</keyword>
<dbReference type="Proteomes" id="UP001501147">
    <property type="component" value="Unassembled WGS sequence"/>
</dbReference>
<dbReference type="InterPro" id="IPR043504">
    <property type="entry name" value="Peptidase_S1_PA_chymotrypsin"/>
</dbReference>
<feature type="domain" description="Effector-associated" evidence="1">
    <location>
        <begin position="31"/>
        <end position="97"/>
    </location>
</feature>
<proteinExistence type="predicted"/>
<organism evidence="2 3">
    <name type="scientific">Streptomyces sanyensis</name>
    <dbReference type="NCBI Taxonomy" id="568869"/>
    <lineage>
        <taxon>Bacteria</taxon>
        <taxon>Bacillati</taxon>
        <taxon>Actinomycetota</taxon>
        <taxon>Actinomycetes</taxon>
        <taxon>Kitasatosporales</taxon>
        <taxon>Streptomycetaceae</taxon>
        <taxon>Streptomyces</taxon>
    </lineage>
</organism>
<comment type="caution">
    <text evidence="2">The sequence shown here is derived from an EMBL/GenBank/DDBJ whole genome shotgun (WGS) entry which is preliminary data.</text>
</comment>
<dbReference type="PANTHER" id="PTHR14389:SF3">
    <property type="entry name" value="PROTEIN FAM111A-LIKE"/>
    <property type="match status" value="1"/>
</dbReference>
<gene>
    <name evidence="2" type="ORF">GCM10023329_45130</name>
</gene>
<name>A0ABP9B0F9_9ACTN</name>
<evidence type="ECO:0000313" key="3">
    <source>
        <dbReference type="Proteomes" id="UP001501147"/>
    </source>
</evidence>
<dbReference type="EMBL" id="BAABJV010000014">
    <property type="protein sequence ID" value="GAA4788842.1"/>
    <property type="molecule type" value="Genomic_DNA"/>
</dbReference>
<dbReference type="InterPro" id="IPR009003">
    <property type="entry name" value="Peptidase_S1_PA"/>
</dbReference>